<dbReference type="Pfam" id="PF12969">
    <property type="entry name" value="DUF3857"/>
    <property type="match status" value="1"/>
</dbReference>
<dbReference type="PANTHER" id="PTHR44858">
    <property type="entry name" value="TETRATRICOPEPTIDE REPEAT PROTEIN 6"/>
    <property type="match status" value="1"/>
</dbReference>
<evidence type="ECO:0000313" key="7">
    <source>
        <dbReference type="Proteomes" id="UP000185192"/>
    </source>
</evidence>
<feature type="repeat" description="TPR" evidence="3">
    <location>
        <begin position="722"/>
        <end position="754"/>
    </location>
</feature>
<dbReference type="PANTHER" id="PTHR44858:SF1">
    <property type="entry name" value="UDP-N-ACETYLGLUCOSAMINE--PEPTIDE N-ACETYLGLUCOSAMINYLTRANSFERASE SPINDLY-RELATED"/>
    <property type="match status" value="1"/>
</dbReference>
<feature type="domain" description="DUF3857" evidence="5">
    <location>
        <begin position="72"/>
        <end position="226"/>
    </location>
</feature>
<dbReference type="Proteomes" id="UP000185192">
    <property type="component" value="Unassembled WGS sequence"/>
</dbReference>
<sequence>MKRFFWQPVVAATVAIVASSSAIAGEQPLYQPVPEWVDEVDISDVLAKGASSSDALVSVDQNVKLEGGQGWIYRDLVLRASSSEVLSQIGRLQGAWHPDLGDFIVHEVHIIRDGEVIDVLASGNKFEILRREAGLEQLQVDGILTAFMQLEGLRIGDLVRMKASTTILDPALEGHVQFTDALLAEPVRAQFGRFQLIWPKSDDIQWRVTGKDAEHALERRDDYQVLNINVPIPKQPENAPDAPARYANLSMVEATSFKDWKSVSQTAAKLYQTADLITEGSELDREVQRIAASSDDPLQRTAAALRLVQDKVRYLFNGLNGGNYTPQSPEETWNLRYGDCKAKTLLLLTLLDRLGIDARAALVHSTLADAIPDRLPSFGTFDHIIVKASIDGRTYWLDGTKTGDRLADIGDTPPFRYALPLDLAGAELESIPLLPMSRPIENISIAIDASAGINFPAPYDISIVLRGPAVDQLSTIKNTVSVEQYEELLQSFIMRYTGDQASVTRSEAVLDGEAGTASITGSGLATMSWSFADNRRRYSVDNYIGNTKLLRNRTKTEWKEIPYAMSYPGYYVRNFEMILPAAGKGFEFQGLAEVSDVIAGYEQARKTSLDDGKVTVSEYWRTARWEVPADEVKAERAKLLKFQSPKLRILTPEDYPPAWLETRQAAESNGFAEIIAAYEADIALHPDKSRPYENFAGFYQGTYQYRKAAEQLLLALEQEENAKTYVQLASLYATVEDKRALESAKRALELDPSSVRALAAVTEILAMDGQIDEALEVLDAARGNGIEPDDITHAESEVLMQDGQYEEAIAIMDELISSKPNDHKLLNNRCWNKGRAKLYLESALKDCTKAIQLSRSPSAILDSRALVHFQLGQYDEALLDLDTALDISPSLPAALYLRGLVHARMGNDQKSEADISAAEFIVPTIAKEYAKFGIMIR</sequence>
<keyword evidence="7" id="KW-1185">Reference proteome</keyword>
<dbReference type="InterPro" id="IPR024618">
    <property type="entry name" value="DUF3857"/>
</dbReference>
<dbReference type="Gene3D" id="1.25.40.10">
    <property type="entry name" value="Tetratricopeptide repeat domain"/>
    <property type="match status" value="3"/>
</dbReference>
<evidence type="ECO:0000256" key="4">
    <source>
        <dbReference type="SAM" id="SignalP"/>
    </source>
</evidence>
<dbReference type="RefSeq" id="WP_159437094.1">
    <property type="nucleotide sequence ID" value="NZ_FSQW01000002.1"/>
</dbReference>
<keyword evidence="4" id="KW-0732">Signal</keyword>
<dbReference type="InterPro" id="IPR019734">
    <property type="entry name" value="TPR_rpt"/>
</dbReference>
<feature type="signal peptide" evidence="4">
    <location>
        <begin position="1"/>
        <end position="24"/>
    </location>
</feature>
<dbReference type="SUPFAM" id="SSF54001">
    <property type="entry name" value="Cysteine proteinases"/>
    <property type="match status" value="1"/>
</dbReference>
<dbReference type="InterPro" id="IPR050498">
    <property type="entry name" value="Ycf3"/>
</dbReference>
<protein>
    <submittedName>
        <fullName evidence="6">Tetratricopeptide (TPR) repeat</fullName>
    </submittedName>
</protein>
<evidence type="ECO:0000259" key="5">
    <source>
        <dbReference type="Pfam" id="PF12969"/>
    </source>
</evidence>
<feature type="repeat" description="TPR" evidence="3">
    <location>
        <begin position="858"/>
        <end position="891"/>
    </location>
</feature>
<dbReference type="STRING" id="1123272.SAMN02745824_2341"/>
<keyword evidence="2 3" id="KW-0802">TPR repeat</keyword>
<dbReference type="PROSITE" id="PS50005">
    <property type="entry name" value="TPR"/>
    <property type="match status" value="2"/>
</dbReference>
<evidence type="ECO:0000256" key="2">
    <source>
        <dbReference type="ARBA" id="ARBA00022803"/>
    </source>
</evidence>
<reference evidence="7" key="1">
    <citation type="submission" date="2016-11" db="EMBL/GenBank/DDBJ databases">
        <authorList>
            <person name="Varghese N."/>
            <person name="Submissions S."/>
        </authorList>
    </citation>
    <scope>NUCLEOTIDE SEQUENCE [LARGE SCALE GENOMIC DNA]</scope>
    <source>
        <strain evidence="7">DSM 22363</strain>
    </source>
</reference>
<keyword evidence="1" id="KW-0677">Repeat</keyword>
<dbReference type="InterPro" id="IPR038765">
    <property type="entry name" value="Papain-like_cys_pep_sf"/>
</dbReference>
<dbReference type="OrthoDB" id="98874at2"/>
<dbReference type="AlphaFoldDB" id="A0A1N6FCS9"/>
<dbReference type="Gene3D" id="2.60.40.3140">
    <property type="match status" value="1"/>
</dbReference>
<dbReference type="Pfam" id="PF13414">
    <property type="entry name" value="TPR_11"/>
    <property type="match status" value="1"/>
</dbReference>
<dbReference type="EMBL" id="FSQW01000002">
    <property type="protein sequence ID" value="SIN93093.1"/>
    <property type="molecule type" value="Genomic_DNA"/>
</dbReference>
<feature type="chain" id="PRO_5012252566" evidence="4">
    <location>
        <begin position="25"/>
        <end position="937"/>
    </location>
</feature>
<evidence type="ECO:0000313" key="6">
    <source>
        <dbReference type="EMBL" id="SIN93093.1"/>
    </source>
</evidence>
<evidence type="ECO:0000256" key="1">
    <source>
        <dbReference type="ARBA" id="ARBA00022737"/>
    </source>
</evidence>
<dbReference type="SUPFAM" id="SSF48452">
    <property type="entry name" value="TPR-like"/>
    <property type="match status" value="1"/>
</dbReference>
<accession>A0A1N6FCS9</accession>
<gene>
    <name evidence="6" type="ORF">SAMN02745824_2341</name>
</gene>
<dbReference type="SMART" id="SM00028">
    <property type="entry name" value="TPR"/>
    <property type="match status" value="3"/>
</dbReference>
<evidence type="ECO:0000256" key="3">
    <source>
        <dbReference type="PROSITE-ProRule" id="PRU00339"/>
    </source>
</evidence>
<dbReference type="Gene3D" id="3.10.620.30">
    <property type="match status" value="1"/>
</dbReference>
<organism evidence="6 7">
    <name type="scientific">Parasphingorhabdus marina DSM 22363</name>
    <dbReference type="NCBI Taxonomy" id="1123272"/>
    <lineage>
        <taxon>Bacteria</taxon>
        <taxon>Pseudomonadati</taxon>
        <taxon>Pseudomonadota</taxon>
        <taxon>Alphaproteobacteria</taxon>
        <taxon>Sphingomonadales</taxon>
        <taxon>Sphingomonadaceae</taxon>
        <taxon>Parasphingorhabdus</taxon>
    </lineage>
</organism>
<dbReference type="InterPro" id="IPR011990">
    <property type="entry name" value="TPR-like_helical_dom_sf"/>
</dbReference>
<proteinExistence type="predicted"/>
<name>A0A1N6FCS9_9SPHN</name>